<protein>
    <submittedName>
        <fullName evidence="3">Uncharacterized protein</fullName>
    </submittedName>
</protein>
<keyword evidence="2" id="KW-0472">Membrane</keyword>
<dbReference type="EnsemblPlants" id="novel_model_6776_5bd9a17a">
    <property type="protein sequence ID" value="cds.novel_model_6776_5bd9a17a"/>
    <property type="gene ID" value="novel_gene_3577_5bd9a17a"/>
</dbReference>
<feature type="region of interest" description="Disordered" evidence="1">
    <location>
        <begin position="1"/>
        <end position="23"/>
    </location>
</feature>
<dbReference type="AlphaFoldDB" id="A0A803R9P4"/>
<evidence type="ECO:0000313" key="3">
    <source>
        <dbReference type="EnsemblPlants" id="cds.novel_model_6776_5bd9a17a"/>
    </source>
</evidence>
<accession>A0A803R9P4</accession>
<dbReference type="Proteomes" id="UP000596661">
    <property type="component" value="Unassembled WGS sequence"/>
</dbReference>
<keyword evidence="2" id="KW-0812">Transmembrane</keyword>
<dbReference type="Gramene" id="novel_model_6776_5bd9a17a">
    <property type="protein sequence ID" value="cds.novel_model_6776_5bd9a17a"/>
    <property type="gene ID" value="novel_gene_3577_5bd9a17a"/>
</dbReference>
<sequence length="85" mass="10254">MTLFAVSFGTQQQSPSVKDHTKSVQHPCSSLSLCYFYFIRNFCYFYFIRKKKADLIIFYFFIFVSDFLYNELLNEYLICSVIFYN</sequence>
<dbReference type="EMBL" id="UZAU01000800">
    <property type="status" value="NOT_ANNOTATED_CDS"/>
    <property type="molecule type" value="Genomic_DNA"/>
</dbReference>
<keyword evidence="2" id="KW-1133">Transmembrane helix</keyword>
<keyword evidence="4" id="KW-1185">Reference proteome</keyword>
<feature type="transmembrane region" description="Helical" evidence="2">
    <location>
        <begin position="30"/>
        <end position="48"/>
    </location>
</feature>
<evidence type="ECO:0000313" key="4">
    <source>
        <dbReference type="Proteomes" id="UP000596661"/>
    </source>
</evidence>
<reference evidence="3" key="1">
    <citation type="submission" date="2021-03" db="UniProtKB">
        <authorList>
            <consortium name="EnsemblPlants"/>
        </authorList>
    </citation>
    <scope>IDENTIFICATION</scope>
</reference>
<evidence type="ECO:0000256" key="1">
    <source>
        <dbReference type="SAM" id="MobiDB-lite"/>
    </source>
</evidence>
<proteinExistence type="predicted"/>
<evidence type="ECO:0000256" key="2">
    <source>
        <dbReference type="SAM" id="Phobius"/>
    </source>
</evidence>
<name>A0A803R9P4_CANSA</name>
<feature type="transmembrane region" description="Helical" evidence="2">
    <location>
        <begin position="55"/>
        <end position="84"/>
    </location>
</feature>
<organism evidence="3 4">
    <name type="scientific">Cannabis sativa</name>
    <name type="common">Hemp</name>
    <name type="synonym">Marijuana</name>
    <dbReference type="NCBI Taxonomy" id="3483"/>
    <lineage>
        <taxon>Eukaryota</taxon>
        <taxon>Viridiplantae</taxon>
        <taxon>Streptophyta</taxon>
        <taxon>Embryophyta</taxon>
        <taxon>Tracheophyta</taxon>
        <taxon>Spermatophyta</taxon>
        <taxon>Magnoliopsida</taxon>
        <taxon>eudicotyledons</taxon>
        <taxon>Gunneridae</taxon>
        <taxon>Pentapetalae</taxon>
        <taxon>rosids</taxon>
        <taxon>fabids</taxon>
        <taxon>Rosales</taxon>
        <taxon>Cannabaceae</taxon>
        <taxon>Cannabis</taxon>
    </lineage>
</organism>